<sequence>MARVRQAEAKHTCHSQLLLSTRRRQHSWKRGGEHEGVGSMAGYINVPAWNKTALAGYLHSLLQQLLSFLPTEAHPTGLPISESYRLLLSEELDWQMHTAKIPTALSCLFSEQGLLEGAQFPK</sequence>
<proteinExistence type="predicted"/>
<evidence type="ECO:0000313" key="1">
    <source>
        <dbReference type="EMBL" id="KAH8012524.1"/>
    </source>
</evidence>
<organism evidence="1 2">
    <name type="scientific">Sphaerodactylus townsendi</name>
    <dbReference type="NCBI Taxonomy" id="933632"/>
    <lineage>
        <taxon>Eukaryota</taxon>
        <taxon>Metazoa</taxon>
        <taxon>Chordata</taxon>
        <taxon>Craniata</taxon>
        <taxon>Vertebrata</taxon>
        <taxon>Euteleostomi</taxon>
        <taxon>Lepidosauria</taxon>
        <taxon>Squamata</taxon>
        <taxon>Bifurcata</taxon>
        <taxon>Gekkota</taxon>
        <taxon>Sphaerodactylidae</taxon>
        <taxon>Sphaerodactylus</taxon>
    </lineage>
</organism>
<dbReference type="EMBL" id="CM037626">
    <property type="protein sequence ID" value="KAH8012524.1"/>
    <property type="molecule type" value="Genomic_DNA"/>
</dbReference>
<evidence type="ECO:0000313" key="2">
    <source>
        <dbReference type="Proteomes" id="UP000827872"/>
    </source>
</evidence>
<accession>A0ACB8G0A5</accession>
<gene>
    <name evidence="1" type="ORF">K3G42_018426</name>
</gene>
<dbReference type="Proteomes" id="UP000827872">
    <property type="component" value="Linkage Group LG13"/>
</dbReference>
<keyword evidence="2" id="KW-1185">Reference proteome</keyword>
<protein>
    <submittedName>
        <fullName evidence="1">Uncharacterized protein</fullName>
    </submittedName>
</protein>
<name>A0ACB8G0A5_9SAUR</name>
<comment type="caution">
    <text evidence="1">The sequence shown here is derived from an EMBL/GenBank/DDBJ whole genome shotgun (WGS) entry which is preliminary data.</text>
</comment>
<reference evidence="1" key="1">
    <citation type="submission" date="2021-08" db="EMBL/GenBank/DDBJ databases">
        <title>The first chromosome-level gecko genome reveals the dynamic sex chromosomes of Neotropical dwarf geckos (Sphaerodactylidae: Sphaerodactylus).</title>
        <authorList>
            <person name="Pinto B.J."/>
            <person name="Keating S.E."/>
            <person name="Gamble T."/>
        </authorList>
    </citation>
    <scope>NUCLEOTIDE SEQUENCE</scope>
    <source>
        <strain evidence="1">TG3544</strain>
    </source>
</reference>